<dbReference type="InterPro" id="IPR011989">
    <property type="entry name" value="ARM-like"/>
</dbReference>
<dbReference type="InterPro" id="IPR016024">
    <property type="entry name" value="ARM-type_fold"/>
</dbReference>
<dbReference type="Proteomes" id="UP000436088">
    <property type="component" value="Unassembled WGS sequence"/>
</dbReference>
<dbReference type="EMBL" id="VEPZ02001421">
    <property type="protein sequence ID" value="KAE8673848.1"/>
    <property type="molecule type" value="Genomic_DNA"/>
</dbReference>
<name>A0A6A2XES1_HIBSY</name>
<keyword evidence="2" id="KW-1185">Reference proteome</keyword>
<sequence length="268" mass="30372">MSKEELLSMVEKDELFGVCSSVWKTSQKGNLRGSFHNQQIRDILRHGENHPVLQKLGIEILTNLALEEEATERIGGAGGVLKEFFNIFLKQGLPEHQNHVRRAAGEALAMLSLESRANCHRILRLQVLEKLVAALEVPLLRVNAARILRHLCTYSGSDCFYGLKGVIEAAPTVLKAIMSKENKLQEVMVGLAAQVFKRMTSTESSIMFERAGMKEDELARALVRILDKYKHPWAKIPRIRQFAVELAIWMMHENVKNVYILKDLGMEK</sequence>
<proteinExistence type="predicted"/>
<gene>
    <name evidence="1" type="ORF">F3Y22_tig00111769pilonHSYRG00025</name>
</gene>
<reference evidence="1" key="1">
    <citation type="submission" date="2019-09" db="EMBL/GenBank/DDBJ databases">
        <title>Draft genome information of white flower Hibiscus syriacus.</title>
        <authorList>
            <person name="Kim Y.-M."/>
        </authorList>
    </citation>
    <scope>NUCLEOTIDE SEQUENCE [LARGE SCALE GENOMIC DNA]</scope>
    <source>
        <strain evidence="1">YM2019G1</strain>
    </source>
</reference>
<accession>A0A6A2XES1</accession>
<dbReference type="PANTHER" id="PTHR33115">
    <property type="entry name" value="ARM REPEAT SUPERFAMILY PROTEIN"/>
    <property type="match status" value="1"/>
</dbReference>
<dbReference type="SUPFAM" id="SSF48371">
    <property type="entry name" value="ARM repeat"/>
    <property type="match status" value="1"/>
</dbReference>
<dbReference type="Gene3D" id="1.25.10.10">
    <property type="entry name" value="Leucine-rich Repeat Variant"/>
    <property type="match status" value="1"/>
</dbReference>
<evidence type="ECO:0000313" key="2">
    <source>
        <dbReference type="Proteomes" id="UP000436088"/>
    </source>
</evidence>
<evidence type="ECO:0000313" key="1">
    <source>
        <dbReference type="EMBL" id="KAE8673848.1"/>
    </source>
</evidence>
<protein>
    <submittedName>
        <fullName evidence="1">Uncharacterized protein</fullName>
    </submittedName>
</protein>
<dbReference type="PANTHER" id="PTHR33115:SF50">
    <property type="entry name" value="ARM REPEAT SUPERFAMILY PROTEIN"/>
    <property type="match status" value="1"/>
</dbReference>
<comment type="caution">
    <text evidence="1">The sequence shown here is derived from an EMBL/GenBank/DDBJ whole genome shotgun (WGS) entry which is preliminary data.</text>
</comment>
<organism evidence="1 2">
    <name type="scientific">Hibiscus syriacus</name>
    <name type="common">Rose of Sharon</name>
    <dbReference type="NCBI Taxonomy" id="106335"/>
    <lineage>
        <taxon>Eukaryota</taxon>
        <taxon>Viridiplantae</taxon>
        <taxon>Streptophyta</taxon>
        <taxon>Embryophyta</taxon>
        <taxon>Tracheophyta</taxon>
        <taxon>Spermatophyta</taxon>
        <taxon>Magnoliopsida</taxon>
        <taxon>eudicotyledons</taxon>
        <taxon>Gunneridae</taxon>
        <taxon>Pentapetalae</taxon>
        <taxon>rosids</taxon>
        <taxon>malvids</taxon>
        <taxon>Malvales</taxon>
        <taxon>Malvaceae</taxon>
        <taxon>Malvoideae</taxon>
        <taxon>Hibiscus</taxon>
    </lineage>
</organism>
<dbReference type="AlphaFoldDB" id="A0A6A2XES1"/>